<dbReference type="Gene3D" id="1.10.10.60">
    <property type="entry name" value="Homeodomain-like"/>
    <property type="match status" value="1"/>
</dbReference>
<dbReference type="CDD" id="cd00167">
    <property type="entry name" value="SANT"/>
    <property type="match status" value="1"/>
</dbReference>
<proteinExistence type="predicted"/>
<evidence type="ECO:0000259" key="5">
    <source>
        <dbReference type="PROSITE" id="PS51294"/>
    </source>
</evidence>
<accession>A0ABS8VQ34</accession>
<name>A0ABS8VQ34_DATST</name>
<evidence type="ECO:0000256" key="3">
    <source>
        <dbReference type="SAM" id="MobiDB-lite"/>
    </source>
</evidence>
<feature type="domain" description="HTH myb-type" evidence="5">
    <location>
        <begin position="12"/>
        <end position="45"/>
    </location>
</feature>
<dbReference type="PROSITE" id="PS50090">
    <property type="entry name" value="MYB_LIKE"/>
    <property type="match status" value="1"/>
</dbReference>
<feature type="region of interest" description="Disordered" evidence="3">
    <location>
        <begin position="51"/>
        <end position="74"/>
    </location>
</feature>
<dbReference type="InterPro" id="IPR017930">
    <property type="entry name" value="Myb_dom"/>
</dbReference>
<reference evidence="6 7" key="1">
    <citation type="journal article" date="2021" name="BMC Genomics">
        <title>Datura genome reveals duplications of psychoactive alkaloid biosynthetic genes and high mutation rate following tissue culture.</title>
        <authorList>
            <person name="Rajewski A."/>
            <person name="Carter-House D."/>
            <person name="Stajich J."/>
            <person name="Litt A."/>
        </authorList>
    </citation>
    <scope>NUCLEOTIDE SEQUENCE [LARGE SCALE GENOMIC DNA]</scope>
    <source>
        <strain evidence="6">AR-01</strain>
    </source>
</reference>
<feature type="domain" description="Myb-like" evidence="4">
    <location>
        <begin position="12"/>
        <end position="45"/>
    </location>
</feature>
<dbReference type="EMBL" id="JACEIK010005408">
    <property type="protein sequence ID" value="MCE0481432.1"/>
    <property type="molecule type" value="Genomic_DNA"/>
</dbReference>
<dbReference type="InterPro" id="IPR001005">
    <property type="entry name" value="SANT/Myb"/>
</dbReference>
<comment type="caution">
    <text evidence="6">The sequence shown here is derived from an EMBL/GenBank/DDBJ whole genome shotgun (WGS) entry which is preliminary data.</text>
</comment>
<evidence type="ECO:0000256" key="1">
    <source>
        <dbReference type="ARBA" id="ARBA00004123"/>
    </source>
</evidence>
<evidence type="ECO:0000313" key="6">
    <source>
        <dbReference type="EMBL" id="MCE0481432.1"/>
    </source>
</evidence>
<keyword evidence="2" id="KW-0539">Nucleus</keyword>
<feature type="compositionally biased region" description="Polar residues" evidence="3">
    <location>
        <begin position="51"/>
        <end position="61"/>
    </location>
</feature>
<sequence length="131" mass="14916">MALKLQLITMQEDKLRKGPWLDEEDERLTYVVAILGERRWDALAKASECFGSNITSSNSEPKSSFGKDDDGSSNETRLLDWMIPSWSYEQSQMEHHMYFCSLLNLCSCNSSSQDENISSTLDDTSSSSIWE</sequence>
<dbReference type="SUPFAM" id="SSF46689">
    <property type="entry name" value="Homeodomain-like"/>
    <property type="match status" value="1"/>
</dbReference>
<keyword evidence="7" id="KW-1185">Reference proteome</keyword>
<dbReference type="Proteomes" id="UP000823775">
    <property type="component" value="Unassembled WGS sequence"/>
</dbReference>
<evidence type="ECO:0000313" key="7">
    <source>
        <dbReference type="Proteomes" id="UP000823775"/>
    </source>
</evidence>
<evidence type="ECO:0000256" key="2">
    <source>
        <dbReference type="ARBA" id="ARBA00023242"/>
    </source>
</evidence>
<dbReference type="PROSITE" id="PS51294">
    <property type="entry name" value="HTH_MYB"/>
    <property type="match status" value="1"/>
</dbReference>
<organism evidence="6 7">
    <name type="scientific">Datura stramonium</name>
    <name type="common">Jimsonweed</name>
    <name type="synonym">Common thornapple</name>
    <dbReference type="NCBI Taxonomy" id="4076"/>
    <lineage>
        <taxon>Eukaryota</taxon>
        <taxon>Viridiplantae</taxon>
        <taxon>Streptophyta</taxon>
        <taxon>Embryophyta</taxon>
        <taxon>Tracheophyta</taxon>
        <taxon>Spermatophyta</taxon>
        <taxon>Magnoliopsida</taxon>
        <taxon>eudicotyledons</taxon>
        <taxon>Gunneridae</taxon>
        <taxon>Pentapetalae</taxon>
        <taxon>asterids</taxon>
        <taxon>lamiids</taxon>
        <taxon>Solanales</taxon>
        <taxon>Solanaceae</taxon>
        <taxon>Solanoideae</taxon>
        <taxon>Datureae</taxon>
        <taxon>Datura</taxon>
    </lineage>
</organism>
<comment type="subcellular location">
    <subcellularLocation>
        <location evidence="1">Nucleus</location>
    </subcellularLocation>
</comment>
<gene>
    <name evidence="6" type="ORF">HAX54_039193</name>
</gene>
<dbReference type="InterPro" id="IPR009057">
    <property type="entry name" value="Homeodomain-like_sf"/>
</dbReference>
<evidence type="ECO:0000259" key="4">
    <source>
        <dbReference type="PROSITE" id="PS50090"/>
    </source>
</evidence>
<protein>
    <submittedName>
        <fullName evidence="6">Uncharacterized protein</fullName>
    </submittedName>
</protein>